<sequence length="100" mass="10263">MSDSCCDTAAIDIEQSAGRERIDALPVFVIGAGPVGLAAAAHLAERGVGFTVLEAGERVGASVARWGHVRVFSPYRYDIDASGTYTSPNVLGAGHSAATT</sequence>
<dbReference type="InterPro" id="IPR006076">
    <property type="entry name" value="FAD-dep_OxRdtase"/>
</dbReference>
<accession>A0ABV5IX15</accession>
<dbReference type="Pfam" id="PF01266">
    <property type="entry name" value="DAO"/>
    <property type="match status" value="1"/>
</dbReference>
<dbReference type="RefSeq" id="WP_308427338.1">
    <property type="nucleotide sequence ID" value="NZ_BMRC01000022.1"/>
</dbReference>
<name>A0ABV5IX15_9ACTN</name>
<reference evidence="2 3" key="1">
    <citation type="submission" date="2024-09" db="EMBL/GenBank/DDBJ databases">
        <authorList>
            <person name="Sun Q."/>
            <person name="Mori K."/>
        </authorList>
    </citation>
    <scope>NUCLEOTIDE SEQUENCE [LARGE SCALE GENOMIC DNA]</scope>
    <source>
        <strain evidence="2 3">CCM 3426</strain>
    </source>
</reference>
<dbReference type="SUPFAM" id="SSF51905">
    <property type="entry name" value="FAD/NAD(P)-binding domain"/>
    <property type="match status" value="1"/>
</dbReference>
<dbReference type="Proteomes" id="UP001589647">
    <property type="component" value="Unassembled WGS sequence"/>
</dbReference>
<keyword evidence="3" id="KW-1185">Reference proteome</keyword>
<comment type="caution">
    <text evidence="2">The sequence shown here is derived from an EMBL/GenBank/DDBJ whole genome shotgun (WGS) entry which is preliminary data.</text>
</comment>
<dbReference type="Gene3D" id="3.50.50.60">
    <property type="entry name" value="FAD/NAD(P)-binding domain"/>
    <property type="match status" value="1"/>
</dbReference>
<gene>
    <name evidence="2" type="ORF">ACFFV7_48555</name>
</gene>
<dbReference type="InterPro" id="IPR036188">
    <property type="entry name" value="FAD/NAD-bd_sf"/>
</dbReference>
<feature type="domain" description="FAD dependent oxidoreductase" evidence="1">
    <location>
        <begin position="27"/>
        <end position="75"/>
    </location>
</feature>
<evidence type="ECO:0000313" key="3">
    <source>
        <dbReference type="Proteomes" id="UP001589647"/>
    </source>
</evidence>
<dbReference type="EMBL" id="JBHMEI010000095">
    <property type="protein sequence ID" value="MFB9209109.1"/>
    <property type="molecule type" value="Genomic_DNA"/>
</dbReference>
<organism evidence="2 3">
    <name type="scientific">Nonomuraea spiralis</name>
    <dbReference type="NCBI Taxonomy" id="46182"/>
    <lineage>
        <taxon>Bacteria</taxon>
        <taxon>Bacillati</taxon>
        <taxon>Actinomycetota</taxon>
        <taxon>Actinomycetes</taxon>
        <taxon>Streptosporangiales</taxon>
        <taxon>Streptosporangiaceae</taxon>
        <taxon>Nonomuraea</taxon>
    </lineage>
</organism>
<proteinExistence type="predicted"/>
<evidence type="ECO:0000259" key="1">
    <source>
        <dbReference type="Pfam" id="PF01266"/>
    </source>
</evidence>
<protein>
    <submittedName>
        <fullName evidence="2">FAD-dependent oxidoreductase</fullName>
    </submittedName>
</protein>
<evidence type="ECO:0000313" key="2">
    <source>
        <dbReference type="EMBL" id="MFB9209109.1"/>
    </source>
</evidence>